<evidence type="ECO:0000256" key="1">
    <source>
        <dbReference type="ARBA" id="ARBA00004141"/>
    </source>
</evidence>
<dbReference type="RefSeq" id="WP_188859078.1">
    <property type="nucleotide sequence ID" value="NZ_BMOS01000035.1"/>
</dbReference>
<dbReference type="InterPro" id="IPR036458">
    <property type="entry name" value="Na:dicarbo_symporter_sf"/>
</dbReference>
<accession>A0A917Y3P7</accession>
<gene>
    <name evidence="7" type="ORF">GCM10007971_33710</name>
</gene>
<keyword evidence="2" id="KW-0813">Transport</keyword>
<organism evidence="7 8">
    <name type="scientific">Oceanobacillus indicireducens</name>
    <dbReference type="NCBI Taxonomy" id="1004261"/>
    <lineage>
        <taxon>Bacteria</taxon>
        <taxon>Bacillati</taxon>
        <taxon>Bacillota</taxon>
        <taxon>Bacilli</taxon>
        <taxon>Bacillales</taxon>
        <taxon>Bacillaceae</taxon>
        <taxon>Oceanobacillus</taxon>
    </lineage>
</organism>
<feature type="transmembrane region" description="Helical" evidence="6">
    <location>
        <begin position="121"/>
        <end position="139"/>
    </location>
</feature>
<evidence type="ECO:0000256" key="3">
    <source>
        <dbReference type="ARBA" id="ARBA00022692"/>
    </source>
</evidence>
<evidence type="ECO:0000256" key="5">
    <source>
        <dbReference type="ARBA" id="ARBA00023136"/>
    </source>
</evidence>
<evidence type="ECO:0000256" key="4">
    <source>
        <dbReference type="ARBA" id="ARBA00022989"/>
    </source>
</evidence>
<reference evidence="7" key="2">
    <citation type="submission" date="2020-09" db="EMBL/GenBank/DDBJ databases">
        <authorList>
            <person name="Sun Q."/>
            <person name="Ohkuma M."/>
        </authorList>
    </citation>
    <scope>NUCLEOTIDE SEQUENCE</scope>
    <source>
        <strain evidence="7">JCM 17251</strain>
    </source>
</reference>
<evidence type="ECO:0000313" key="7">
    <source>
        <dbReference type="EMBL" id="GGN65150.1"/>
    </source>
</evidence>
<keyword evidence="5 6" id="KW-0472">Membrane</keyword>
<sequence length="387" mass="40338">MKLIVKLLVGIVAGILIGLVIPDFIVKIIVTFKELFGQFLGFAIPLIIIFYIASGIASFGKHSGKMLGITGGLAYISTILAGTLAFIVALFVIPKLVGNGGASAEEASGFEPIFELTIDPITGVMTALVLAFVFGIGITRVESPTLRAFFDEGKEIIERLIWKVIIPILPFYIASIFAELAADGTVFDTLQAFGLVLLMAIAIHWVWLIVLYIVAGTLAGKNPFTSLKTMLPAYFTGLGTMSSAATIPVTVRSSKNNGVTDGVADSAVPLCATIHLAGSTITLVMCSVAVMVLSSGMSLPTFGMMIPFILMLGIIMIAAPGVPGGAVMAALGLLSTMLGFDETALGLMIALYMAQDSFGTATNVTGDGAIAMMVDKIIGAKSEDPAA</sequence>
<keyword evidence="4 6" id="KW-1133">Transmembrane helix</keyword>
<name>A0A917Y3P7_9BACI</name>
<feature type="transmembrane region" description="Helical" evidence="6">
    <location>
        <begin position="305"/>
        <end position="322"/>
    </location>
</feature>
<dbReference type="GO" id="GO:0005886">
    <property type="term" value="C:plasma membrane"/>
    <property type="evidence" value="ECO:0007669"/>
    <property type="project" value="TreeGrafter"/>
</dbReference>
<dbReference type="InterPro" id="IPR001991">
    <property type="entry name" value="Na-dicarboxylate_symporter"/>
</dbReference>
<dbReference type="GO" id="GO:0032329">
    <property type="term" value="P:serine transport"/>
    <property type="evidence" value="ECO:0007669"/>
    <property type="project" value="TreeGrafter"/>
</dbReference>
<dbReference type="Pfam" id="PF00375">
    <property type="entry name" value="SDF"/>
    <property type="match status" value="1"/>
</dbReference>
<feature type="transmembrane region" description="Helical" evidence="6">
    <location>
        <begin position="72"/>
        <end position="93"/>
    </location>
</feature>
<keyword evidence="3 6" id="KW-0812">Transmembrane</keyword>
<reference evidence="7" key="1">
    <citation type="journal article" date="2014" name="Int. J. Syst. Evol. Microbiol.">
        <title>Complete genome sequence of Corynebacterium casei LMG S-19264T (=DSM 44701T), isolated from a smear-ripened cheese.</title>
        <authorList>
            <consortium name="US DOE Joint Genome Institute (JGI-PGF)"/>
            <person name="Walter F."/>
            <person name="Albersmeier A."/>
            <person name="Kalinowski J."/>
            <person name="Ruckert C."/>
        </authorList>
    </citation>
    <scope>NUCLEOTIDE SEQUENCE</scope>
    <source>
        <strain evidence="7">JCM 17251</strain>
    </source>
</reference>
<comment type="subcellular location">
    <subcellularLocation>
        <location evidence="1">Membrane</location>
        <topology evidence="1">Multi-pass membrane protein</topology>
    </subcellularLocation>
</comment>
<dbReference type="SUPFAM" id="SSF118215">
    <property type="entry name" value="Proton glutamate symport protein"/>
    <property type="match status" value="1"/>
</dbReference>
<evidence type="ECO:0000256" key="2">
    <source>
        <dbReference type="ARBA" id="ARBA00022448"/>
    </source>
</evidence>
<dbReference type="EMBL" id="BMOS01000035">
    <property type="protein sequence ID" value="GGN65150.1"/>
    <property type="molecule type" value="Genomic_DNA"/>
</dbReference>
<feature type="transmembrane region" description="Helical" evidence="6">
    <location>
        <begin position="227"/>
        <end position="247"/>
    </location>
</feature>
<proteinExistence type="predicted"/>
<dbReference type="PANTHER" id="PTHR42865:SF8">
    <property type="entry name" value="SERINE_THREONINE TRANSPORTER SSTT"/>
    <property type="match status" value="1"/>
</dbReference>
<dbReference type="Proteomes" id="UP000624041">
    <property type="component" value="Unassembled WGS sequence"/>
</dbReference>
<keyword evidence="8" id="KW-1185">Reference proteome</keyword>
<feature type="transmembrane region" description="Helical" evidence="6">
    <location>
        <begin position="267"/>
        <end position="293"/>
    </location>
</feature>
<protein>
    <submittedName>
        <fullName evidence="7">Sodium:glutamate symporter</fullName>
    </submittedName>
</protein>
<dbReference type="PRINTS" id="PR00173">
    <property type="entry name" value="EDTRNSPORT"/>
</dbReference>
<comment type="caution">
    <text evidence="7">The sequence shown here is derived from an EMBL/GenBank/DDBJ whole genome shotgun (WGS) entry which is preliminary data.</text>
</comment>
<dbReference type="GO" id="GO:0005295">
    <property type="term" value="F:neutral L-amino acid:sodium symporter activity"/>
    <property type="evidence" value="ECO:0007669"/>
    <property type="project" value="TreeGrafter"/>
</dbReference>
<feature type="transmembrane region" description="Helical" evidence="6">
    <location>
        <begin position="190"/>
        <end position="215"/>
    </location>
</feature>
<dbReference type="AlphaFoldDB" id="A0A917Y3P7"/>
<feature type="transmembrane region" description="Helical" evidence="6">
    <location>
        <begin position="36"/>
        <end position="60"/>
    </location>
</feature>
<feature type="transmembrane region" description="Helical" evidence="6">
    <location>
        <begin position="160"/>
        <end position="178"/>
    </location>
</feature>
<evidence type="ECO:0000313" key="8">
    <source>
        <dbReference type="Proteomes" id="UP000624041"/>
    </source>
</evidence>
<dbReference type="PANTHER" id="PTHR42865">
    <property type="entry name" value="PROTON/GLUTAMATE-ASPARTATE SYMPORTER"/>
    <property type="match status" value="1"/>
</dbReference>
<evidence type="ECO:0000256" key="6">
    <source>
        <dbReference type="SAM" id="Phobius"/>
    </source>
</evidence>
<feature type="transmembrane region" description="Helical" evidence="6">
    <location>
        <begin position="7"/>
        <end position="30"/>
    </location>
</feature>
<dbReference type="Gene3D" id="1.10.3860.10">
    <property type="entry name" value="Sodium:dicarboxylate symporter"/>
    <property type="match status" value="1"/>
</dbReference>